<evidence type="ECO:0000313" key="1">
    <source>
        <dbReference type="EMBL" id="AOZ10523.1"/>
    </source>
</evidence>
<sequence length="94" mass="10058">MTQTASTQPHAATPGPASAAEIRAVIGPFEAEVIAQILALEPTLDEVRLAYKWLRSDEHLLRGMDSSLLSGRAAQVFEVLDAEFPDFDSGGHPA</sequence>
<dbReference type="Proteomes" id="UP000177515">
    <property type="component" value="Chromosome 2"/>
</dbReference>
<name>A0ABN4TYI0_9BURK</name>
<protein>
    <recommendedName>
        <fullName evidence="3">DUF2384 domain-containing protein</fullName>
    </recommendedName>
</protein>
<reference evidence="1 2" key="1">
    <citation type="submission" date="2016-10" db="EMBL/GenBank/DDBJ databases">
        <title>Complete genome sequences of three Cupriavidus strains isolated from various Malaysian environments.</title>
        <authorList>
            <person name="Abdullah A.A.-A."/>
            <person name="Shafie N.A.H."/>
            <person name="Lau N.S."/>
        </authorList>
    </citation>
    <scope>NUCLEOTIDE SEQUENCE [LARGE SCALE GENOMIC DNA]</scope>
    <source>
        <strain evidence="1 2">USMAA1020</strain>
    </source>
</reference>
<accession>A0ABN4TYI0</accession>
<evidence type="ECO:0008006" key="3">
    <source>
        <dbReference type="Google" id="ProtNLM"/>
    </source>
</evidence>
<evidence type="ECO:0000313" key="2">
    <source>
        <dbReference type="Proteomes" id="UP000177515"/>
    </source>
</evidence>
<gene>
    <name evidence="1" type="ORF">BKK80_33755</name>
</gene>
<proteinExistence type="predicted"/>
<organism evidence="1 2">
    <name type="scientific">Cupriavidus malaysiensis</name>
    <dbReference type="NCBI Taxonomy" id="367825"/>
    <lineage>
        <taxon>Bacteria</taxon>
        <taxon>Pseudomonadati</taxon>
        <taxon>Pseudomonadota</taxon>
        <taxon>Betaproteobacteria</taxon>
        <taxon>Burkholderiales</taxon>
        <taxon>Burkholderiaceae</taxon>
        <taxon>Cupriavidus</taxon>
    </lineage>
</organism>
<dbReference type="EMBL" id="CP017755">
    <property type="protein sequence ID" value="AOZ10523.1"/>
    <property type="molecule type" value="Genomic_DNA"/>
</dbReference>
<dbReference type="RefSeq" id="WP_071017847.1">
    <property type="nucleotide sequence ID" value="NZ_CP017755.1"/>
</dbReference>
<keyword evidence="2" id="KW-1185">Reference proteome</keyword>